<evidence type="ECO:0000313" key="5">
    <source>
        <dbReference type="EMBL" id="WBL35775.1"/>
    </source>
</evidence>
<dbReference type="Gene3D" id="3.50.50.60">
    <property type="entry name" value="FAD/NAD(P)-binding domain"/>
    <property type="match status" value="2"/>
</dbReference>
<dbReference type="InterPro" id="IPR036188">
    <property type="entry name" value="FAD/NAD-bd_sf"/>
</dbReference>
<reference evidence="5 6" key="1">
    <citation type="journal article" date="2023" name="ISME J.">
        <title>Thermophilic Dehalococcoidia with unusual traits shed light on an unexpected past.</title>
        <authorList>
            <person name="Palmer M."/>
            <person name="Covington J.K."/>
            <person name="Zhou E.M."/>
            <person name="Thomas S.C."/>
            <person name="Habib N."/>
            <person name="Seymour C.O."/>
            <person name="Lai D."/>
            <person name="Johnston J."/>
            <person name="Hashimi A."/>
            <person name="Jiao J.Y."/>
            <person name="Muok A.R."/>
            <person name="Liu L."/>
            <person name="Xian W.D."/>
            <person name="Zhi X.Y."/>
            <person name="Li M.M."/>
            <person name="Silva L.P."/>
            <person name="Bowen B.P."/>
            <person name="Louie K."/>
            <person name="Briegel A."/>
            <person name="Pett-Ridge J."/>
            <person name="Weber P.K."/>
            <person name="Tocheva E.I."/>
            <person name="Woyke T."/>
            <person name="Northen T.R."/>
            <person name="Mayali X."/>
            <person name="Li W.J."/>
            <person name="Hedlund B.P."/>
        </authorList>
    </citation>
    <scope>NUCLEOTIDE SEQUENCE [LARGE SCALE GENOMIC DNA]</scope>
    <source>
        <strain evidence="5 6">YIM 72310</strain>
    </source>
</reference>
<evidence type="ECO:0000256" key="2">
    <source>
        <dbReference type="ARBA" id="ARBA00022630"/>
    </source>
</evidence>
<comment type="similarity">
    <text evidence="1">Belongs to the FAD-binding monooxygenase family.</text>
</comment>
<dbReference type="RefSeq" id="WP_270056300.1">
    <property type="nucleotide sequence ID" value="NZ_CP115149.1"/>
</dbReference>
<evidence type="ECO:0000256" key="4">
    <source>
        <dbReference type="ARBA" id="ARBA00023002"/>
    </source>
</evidence>
<keyword evidence="4" id="KW-0560">Oxidoreductase</keyword>
<name>A0ABY7M5V5_9CHLR</name>
<dbReference type="EMBL" id="CP115149">
    <property type="protein sequence ID" value="WBL35775.1"/>
    <property type="molecule type" value="Genomic_DNA"/>
</dbReference>
<evidence type="ECO:0000256" key="3">
    <source>
        <dbReference type="ARBA" id="ARBA00022827"/>
    </source>
</evidence>
<proteinExistence type="inferred from homology"/>
<dbReference type="InterPro" id="IPR020946">
    <property type="entry name" value="Flavin_mOase-like"/>
</dbReference>
<dbReference type="PANTHER" id="PTHR42877">
    <property type="entry name" value="L-ORNITHINE N(5)-MONOOXYGENASE-RELATED"/>
    <property type="match status" value="1"/>
</dbReference>
<dbReference type="SUPFAM" id="SSF51905">
    <property type="entry name" value="FAD/NAD(P)-binding domain"/>
    <property type="match status" value="2"/>
</dbReference>
<evidence type="ECO:0000313" key="6">
    <source>
        <dbReference type="Proteomes" id="UP001212803"/>
    </source>
</evidence>
<dbReference type="PRINTS" id="PR00411">
    <property type="entry name" value="PNDRDTASEI"/>
</dbReference>
<evidence type="ECO:0000256" key="1">
    <source>
        <dbReference type="ARBA" id="ARBA00010139"/>
    </source>
</evidence>
<dbReference type="PANTHER" id="PTHR42877:SF4">
    <property type="entry name" value="FAD_NAD(P)-BINDING DOMAIN-CONTAINING PROTEIN-RELATED"/>
    <property type="match status" value="1"/>
</dbReference>
<keyword evidence="3" id="KW-0274">FAD</keyword>
<sequence>MPISRPIEPLVATDEELRKALEDAFLPALLPALAQATGDFSILRESLRPPGVAPGVQQGGMTPAQQAEAREVAFEALKKLRDGQVAPNSVPIEEALLRITAWMTGSPASEDYIPLLLEELAPEGQDPRAPAWQKDPSVPFKVIIIGAGMSGILAGIRLKQAGIPFTILEKNHDVGGTWLENTYPGARVDVSNAFYSYSFAQKIDWPTHYSTQPVLLEYFRECAREFGVRDHVEFNTEVTLLEWDDDRAEWSVHVRRADGTEEALRANAVISAVGQLNRPKIPDIRGLERFRGPQFHSARWDHSVDLAGKRVAVIGTGASAAQFIPEVAKVAGEVVIFQRTPNWYVPVPHYHDEVPAGLQWLFAHVPHYAHWYRFWLFWNTTDGLLAAAKVDPNWPDKSRSVGPENENLRLLLTAYLQMQFADRPDLLPKVLPDYPPAAKRLILDNGIWAQTLKRPNVKLVTEKIREVTETGVVTDDGTEYQADVLIYGTGFQASKFLTPMRVLGRGGKDLHREWDGDARAYMGITVPGFPNFFMLYGPNTNIVVNGSIIYFSECEVQYVLGCLKMLFDRGERALDVRKDVHDAYNEKIDRGNLERVWGVATVNSWYRNEKGRSAQNWPFNLIEYWQQTREPNPADYEFIRERALAGGD</sequence>
<protein>
    <submittedName>
        <fullName evidence="5">NAD(P)/FAD-dependent oxidoreductase</fullName>
    </submittedName>
</protein>
<accession>A0ABY7M5V5</accession>
<dbReference type="InterPro" id="IPR051209">
    <property type="entry name" value="FAD-bind_Monooxygenase_sf"/>
</dbReference>
<keyword evidence="6" id="KW-1185">Reference proteome</keyword>
<dbReference type="Proteomes" id="UP001212803">
    <property type="component" value="Chromosome"/>
</dbReference>
<gene>
    <name evidence="5" type="ORF">O0235_13525</name>
</gene>
<keyword evidence="2" id="KW-0285">Flavoprotein</keyword>
<organism evidence="5 6">
    <name type="scientific">Tepidiforma flava</name>
    <dbReference type="NCBI Taxonomy" id="3004094"/>
    <lineage>
        <taxon>Bacteria</taxon>
        <taxon>Bacillati</taxon>
        <taxon>Chloroflexota</taxon>
        <taxon>Tepidiformia</taxon>
        <taxon>Tepidiformales</taxon>
        <taxon>Tepidiformaceae</taxon>
        <taxon>Tepidiforma</taxon>
    </lineage>
</organism>
<dbReference type="Pfam" id="PF00743">
    <property type="entry name" value="FMO-like"/>
    <property type="match status" value="1"/>
</dbReference>